<gene>
    <name evidence="2" type="ORF">CPB84DRAFT_940956</name>
</gene>
<protein>
    <recommendedName>
        <fullName evidence="1">F-box domain-containing protein</fullName>
    </recommendedName>
</protein>
<sequence length="339" mass="38827">MSKLSIETKNKQRVPKALAMLRREEMQYKVDALHKPIIDRLPVELAQYIFELCVEYPVNDPNADNARQYRIPQLRLGAVCRNWRRIAWSTHRLWTTIAFFYGPDTQESHVWLAIEWLSRSGQLPLLIFVGASQTDLVLQAEIVDPLMDAIIQCSYRWDTLCLKLLAPLMLPHFVDAHAAPALRRLIVFSESDIEEFGTIEAMPSVVEIDYIALDSFRFQWNNLTHITTGAMDINEFLDILSLAPRLEICLLSEFGICDSSPIRTRPSAIVHHCLSIVRIESYYNADDCGLFFSQVIWPALTKFSLISAAETLGSAKQEIPTHVKREWGLYQGRGFTRAM</sequence>
<evidence type="ECO:0000313" key="2">
    <source>
        <dbReference type="EMBL" id="KAF8911683.1"/>
    </source>
</evidence>
<name>A0A9P5TTR7_GYMJU</name>
<proteinExistence type="predicted"/>
<feature type="domain" description="F-box" evidence="1">
    <location>
        <begin position="38"/>
        <end position="98"/>
    </location>
</feature>
<dbReference type="OrthoDB" id="2844577at2759"/>
<reference evidence="2" key="1">
    <citation type="submission" date="2020-11" db="EMBL/GenBank/DDBJ databases">
        <authorList>
            <consortium name="DOE Joint Genome Institute"/>
            <person name="Ahrendt S."/>
            <person name="Riley R."/>
            <person name="Andreopoulos W."/>
            <person name="LaButti K."/>
            <person name="Pangilinan J."/>
            <person name="Ruiz-duenas F.J."/>
            <person name="Barrasa J.M."/>
            <person name="Sanchez-Garcia M."/>
            <person name="Camarero S."/>
            <person name="Miyauchi S."/>
            <person name="Serrano A."/>
            <person name="Linde D."/>
            <person name="Babiker R."/>
            <person name="Drula E."/>
            <person name="Ayuso-Fernandez I."/>
            <person name="Pacheco R."/>
            <person name="Padilla G."/>
            <person name="Ferreira P."/>
            <person name="Barriuso J."/>
            <person name="Kellner H."/>
            <person name="Castanera R."/>
            <person name="Alfaro M."/>
            <person name="Ramirez L."/>
            <person name="Pisabarro A.G."/>
            <person name="Kuo A."/>
            <person name="Tritt A."/>
            <person name="Lipzen A."/>
            <person name="He G."/>
            <person name="Yan M."/>
            <person name="Ng V."/>
            <person name="Cullen D."/>
            <person name="Martin F."/>
            <person name="Rosso M.-N."/>
            <person name="Henrissat B."/>
            <person name="Hibbett D."/>
            <person name="Martinez A.T."/>
            <person name="Grigoriev I.V."/>
        </authorList>
    </citation>
    <scope>NUCLEOTIDE SEQUENCE</scope>
    <source>
        <strain evidence="2">AH 44721</strain>
    </source>
</reference>
<organism evidence="2 3">
    <name type="scientific">Gymnopilus junonius</name>
    <name type="common">Spectacular rustgill mushroom</name>
    <name type="synonym">Gymnopilus spectabilis subsp. junonius</name>
    <dbReference type="NCBI Taxonomy" id="109634"/>
    <lineage>
        <taxon>Eukaryota</taxon>
        <taxon>Fungi</taxon>
        <taxon>Dikarya</taxon>
        <taxon>Basidiomycota</taxon>
        <taxon>Agaricomycotina</taxon>
        <taxon>Agaricomycetes</taxon>
        <taxon>Agaricomycetidae</taxon>
        <taxon>Agaricales</taxon>
        <taxon>Agaricineae</taxon>
        <taxon>Hymenogastraceae</taxon>
        <taxon>Gymnopilus</taxon>
    </lineage>
</organism>
<evidence type="ECO:0000313" key="3">
    <source>
        <dbReference type="Proteomes" id="UP000724874"/>
    </source>
</evidence>
<accession>A0A9P5TTR7</accession>
<dbReference type="Gene3D" id="1.20.1280.50">
    <property type="match status" value="1"/>
</dbReference>
<dbReference type="Pfam" id="PF12937">
    <property type="entry name" value="F-box-like"/>
    <property type="match status" value="1"/>
</dbReference>
<dbReference type="Proteomes" id="UP000724874">
    <property type="component" value="Unassembled WGS sequence"/>
</dbReference>
<comment type="caution">
    <text evidence="2">The sequence shown here is derived from an EMBL/GenBank/DDBJ whole genome shotgun (WGS) entry which is preliminary data.</text>
</comment>
<dbReference type="AlphaFoldDB" id="A0A9P5TTR7"/>
<dbReference type="InterPro" id="IPR001810">
    <property type="entry name" value="F-box_dom"/>
</dbReference>
<keyword evidence="3" id="KW-1185">Reference proteome</keyword>
<evidence type="ECO:0000259" key="1">
    <source>
        <dbReference type="Pfam" id="PF12937"/>
    </source>
</evidence>
<dbReference type="SUPFAM" id="SSF81383">
    <property type="entry name" value="F-box domain"/>
    <property type="match status" value="1"/>
</dbReference>
<dbReference type="EMBL" id="JADNYJ010000004">
    <property type="protein sequence ID" value="KAF8911683.1"/>
    <property type="molecule type" value="Genomic_DNA"/>
</dbReference>
<dbReference type="InterPro" id="IPR036047">
    <property type="entry name" value="F-box-like_dom_sf"/>
</dbReference>